<dbReference type="Pfam" id="PF10585">
    <property type="entry name" value="UBA_E1_SCCH"/>
    <property type="match status" value="1"/>
</dbReference>
<reference evidence="13" key="1">
    <citation type="journal article" date="2021" name="IMA Fungus">
        <title>Genomic characterization of three marine fungi, including Emericellopsis atlantica sp. nov. with signatures of a generalist lifestyle and marine biomass degradation.</title>
        <authorList>
            <person name="Hagestad O.C."/>
            <person name="Hou L."/>
            <person name="Andersen J.H."/>
            <person name="Hansen E.H."/>
            <person name="Altermark B."/>
            <person name="Li C."/>
            <person name="Kuhnert E."/>
            <person name="Cox R.J."/>
            <person name="Crous P.W."/>
            <person name="Spatafora J.W."/>
            <person name="Lail K."/>
            <person name="Amirebrahimi M."/>
            <person name="Lipzen A."/>
            <person name="Pangilinan J."/>
            <person name="Andreopoulos W."/>
            <person name="Hayes R.D."/>
            <person name="Ng V."/>
            <person name="Grigoriev I.V."/>
            <person name="Jackson S.A."/>
            <person name="Sutton T.D.S."/>
            <person name="Dobson A.D.W."/>
            <person name="Rama T."/>
        </authorList>
    </citation>
    <scope>NUCLEOTIDE SEQUENCE</scope>
    <source>
        <strain evidence="13">TRa3180A</strain>
    </source>
</reference>
<dbReference type="PANTHER" id="PTHR10953">
    <property type="entry name" value="UBIQUITIN-ACTIVATING ENZYME E1"/>
    <property type="match status" value="1"/>
</dbReference>
<dbReference type="InterPro" id="IPR042063">
    <property type="entry name" value="Ubi_acti_E1_SCCH"/>
</dbReference>
<dbReference type="FunFam" id="3.50.50.80:FF:000001">
    <property type="entry name" value="ubiquitin-like modifier-activating enzyme 1"/>
    <property type="match status" value="1"/>
</dbReference>
<comment type="similarity">
    <text evidence="3 11">Belongs to the ubiquitin-activating E1 family.</text>
</comment>
<dbReference type="Gene3D" id="3.10.290.60">
    <property type="entry name" value="Ubiquitin-activating enzyme E1, UFD domain"/>
    <property type="match status" value="1"/>
</dbReference>
<dbReference type="FunFam" id="3.40.50.12550:FF:000001">
    <property type="entry name" value="Ubiquitin-activating enzyme E1 1"/>
    <property type="match status" value="1"/>
</dbReference>
<protein>
    <recommendedName>
        <fullName evidence="9">Ubiquitin-activating enzyme E1 1</fullName>
        <ecNumber evidence="4">6.2.1.45</ecNumber>
    </recommendedName>
</protein>
<dbReference type="InterPro" id="IPR000011">
    <property type="entry name" value="UBQ/SUMO-activ_enz_E1-like"/>
</dbReference>
<dbReference type="PROSITE" id="PS00865">
    <property type="entry name" value="UBIQUITIN_ACTIVAT_2"/>
    <property type="match status" value="1"/>
</dbReference>
<dbReference type="GO" id="GO:0005524">
    <property type="term" value="F:ATP binding"/>
    <property type="evidence" value="ECO:0007669"/>
    <property type="project" value="UniProtKB-KW"/>
</dbReference>
<dbReference type="Gene3D" id="3.50.50.80">
    <property type="entry name" value="Ubiquitin-activating enzyme E1, inactive adenylation domain, subdomain 1"/>
    <property type="match status" value="1"/>
</dbReference>
<dbReference type="InterPro" id="IPR038252">
    <property type="entry name" value="UBA_E1_C_sf"/>
</dbReference>
<keyword evidence="7 11" id="KW-0833">Ubl conjugation pathway</keyword>
<dbReference type="CDD" id="cd01491">
    <property type="entry name" value="Ube1_repeat1"/>
    <property type="match status" value="1"/>
</dbReference>
<dbReference type="FunFam" id="2.40.30.180:FF:000001">
    <property type="entry name" value="ubiquitin-like modifier-activating enzyme 1"/>
    <property type="match status" value="1"/>
</dbReference>
<dbReference type="GO" id="GO:0006974">
    <property type="term" value="P:DNA damage response"/>
    <property type="evidence" value="ECO:0007669"/>
    <property type="project" value="TreeGrafter"/>
</dbReference>
<comment type="catalytic activity">
    <reaction evidence="1">
        <text>ATP + ubiquitin + [E1 ubiquitin-activating enzyme]-L-cysteine = AMP + diphosphate + S-ubiquitinyl-[E1 ubiquitin-activating enzyme]-L-cysteine.</text>
        <dbReference type="EC" id="6.2.1.45"/>
    </reaction>
</comment>
<dbReference type="EC" id="6.2.1.45" evidence="4"/>
<dbReference type="InterPro" id="IPR018075">
    <property type="entry name" value="UBQ-activ_enz_E1"/>
</dbReference>
<evidence type="ECO:0000256" key="8">
    <source>
        <dbReference type="ARBA" id="ARBA00022840"/>
    </source>
</evidence>
<evidence type="ECO:0000256" key="6">
    <source>
        <dbReference type="ARBA" id="ARBA00022741"/>
    </source>
</evidence>
<dbReference type="Gene3D" id="1.10.10.2660">
    <property type="entry name" value="Ubiquitin-activating enzyme E1, SCCH domain"/>
    <property type="match status" value="1"/>
</dbReference>
<evidence type="ECO:0000313" key="13">
    <source>
        <dbReference type="EMBL" id="KAG9241822.1"/>
    </source>
</evidence>
<feature type="domain" description="Ubiquitin-activating enzyme E1 C-terminal" evidence="12">
    <location>
        <begin position="888"/>
        <end position="1016"/>
    </location>
</feature>
<proteinExistence type="inferred from homology"/>
<evidence type="ECO:0000256" key="10">
    <source>
        <dbReference type="PROSITE-ProRule" id="PRU10132"/>
    </source>
</evidence>
<evidence type="ECO:0000259" key="12">
    <source>
        <dbReference type="SMART" id="SM00985"/>
    </source>
</evidence>
<dbReference type="OrthoDB" id="10252231at2759"/>
<dbReference type="FunFam" id="3.40.50.720:FF:000015">
    <property type="entry name" value="Ubiquitin-activating enzyme E1 1"/>
    <property type="match status" value="1"/>
</dbReference>
<dbReference type="Pfam" id="PF16190">
    <property type="entry name" value="E1_FCCH"/>
    <property type="match status" value="1"/>
</dbReference>
<dbReference type="GO" id="GO:0005634">
    <property type="term" value="C:nucleus"/>
    <property type="evidence" value="ECO:0007669"/>
    <property type="project" value="TreeGrafter"/>
</dbReference>
<dbReference type="SUPFAM" id="SSF69572">
    <property type="entry name" value="Activating enzymes of the ubiquitin-like proteins"/>
    <property type="match status" value="2"/>
</dbReference>
<dbReference type="InterPro" id="IPR018965">
    <property type="entry name" value="Ub-activating_enz_E1_C"/>
</dbReference>
<evidence type="ECO:0000256" key="9">
    <source>
        <dbReference type="ARBA" id="ARBA00073786"/>
    </source>
</evidence>
<dbReference type="CDD" id="cd01490">
    <property type="entry name" value="Ube1_repeat2"/>
    <property type="match status" value="1"/>
</dbReference>
<comment type="pathway">
    <text evidence="2">Protein modification; protein ubiquitination.</text>
</comment>
<dbReference type="InterPro" id="IPR032420">
    <property type="entry name" value="E1_4HB"/>
</dbReference>
<dbReference type="InterPro" id="IPR033127">
    <property type="entry name" value="UBQ-activ_enz_E1_Cys_AS"/>
</dbReference>
<dbReference type="Proteomes" id="UP000887226">
    <property type="component" value="Unassembled WGS sequence"/>
</dbReference>
<evidence type="ECO:0000256" key="11">
    <source>
        <dbReference type="RuleBase" id="RU000519"/>
    </source>
</evidence>
<comment type="caution">
    <text evidence="13">The sequence shown here is derived from an EMBL/GenBank/DDBJ whole genome shotgun (WGS) entry which is preliminary data.</text>
</comment>
<organism evidence="13 14">
    <name type="scientific">Calycina marina</name>
    <dbReference type="NCBI Taxonomy" id="1763456"/>
    <lineage>
        <taxon>Eukaryota</taxon>
        <taxon>Fungi</taxon>
        <taxon>Dikarya</taxon>
        <taxon>Ascomycota</taxon>
        <taxon>Pezizomycotina</taxon>
        <taxon>Leotiomycetes</taxon>
        <taxon>Helotiales</taxon>
        <taxon>Pezizellaceae</taxon>
        <taxon>Calycina</taxon>
    </lineage>
</organism>
<keyword evidence="8 11" id="KW-0067">ATP-binding</keyword>
<feature type="active site" description="Glycyl thioester intermediate" evidence="10">
    <location>
        <position position="595"/>
    </location>
</feature>
<dbReference type="InterPro" id="IPR000594">
    <property type="entry name" value="ThiF_NAD_FAD-bd"/>
</dbReference>
<dbReference type="Pfam" id="PF00899">
    <property type="entry name" value="ThiF"/>
    <property type="match status" value="1"/>
</dbReference>
<keyword evidence="14" id="KW-1185">Reference proteome</keyword>
<dbReference type="Pfam" id="PF16191">
    <property type="entry name" value="E1_4HB"/>
    <property type="match status" value="1"/>
</dbReference>
<dbReference type="PANTHER" id="PTHR10953:SF4">
    <property type="entry name" value="UBIQUITIN-ACTIVATING ENZYME E1 C-TERMINAL DOMAIN-CONTAINING PROTEIN"/>
    <property type="match status" value="1"/>
</dbReference>
<dbReference type="EMBL" id="MU254151">
    <property type="protein sequence ID" value="KAG9241822.1"/>
    <property type="molecule type" value="Genomic_DNA"/>
</dbReference>
<evidence type="ECO:0000256" key="7">
    <source>
        <dbReference type="ARBA" id="ARBA00022786"/>
    </source>
</evidence>
<dbReference type="FunFam" id="1.10.10.2660:FF:000001">
    <property type="entry name" value="Ubiquitin-activating enzyme E1 1"/>
    <property type="match status" value="1"/>
</dbReference>
<dbReference type="InterPro" id="IPR042302">
    <property type="entry name" value="E1_FCCH_sf"/>
</dbReference>
<dbReference type="Gene3D" id="3.40.50.12550">
    <property type="entry name" value="Ubiquitin-activating enzyme E1, inactive adenylation domain, subdomain 2"/>
    <property type="match status" value="1"/>
</dbReference>
<dbReference type="InterPro" id="IPR032418">
    <property type="entry name" value="E1_FCCH"/>
</dbReference>
<dbReference type="Gene3D" id="2.40.30.180">
    <property type="entry name" value="Ubiquitin-activating enzyme E1, FCCH domain"/>
    <property type="match status" value="1"/>
</dbReference>
<keyword evidence="5 11" id="KW-0436">Ligase</keyword>
<dbReference type="Pfam" id="PF09358">
    <property type="entry name" value="E1_UFD"/>
    <property type="match status" value="1"/>
</dbReference>
<dbReference type="NCBIfam" id="TIGR01408">
    <property type="entry name" value="Ube1"/>
    <property type="match status" value="1"/>
</dbReference>
<dbReference type="Gene3D" id="3.40.50.720">
    <property type="entry name" value="NAD(P)-binding Rossmann-like Domain"/>
    <property type="match status" value="1"/>
</dbReference>
<dbReference type="InterPro" id="IPR045886">
    <property type="entry name" value="ThiF/MoeB/HesA"/>
</dbReference>
<dbReference type="GO" id="GO:0004839">
    <property type="term" value="F:ubiquitin activating enzyme activity"/>
    <property type="evidence" value="ECO:0007669"/>
    <property type="project" value="UniProtKB-EC"/>
</dbReference>
<dbReference type="SMART" id="SM00985">
    <property type="entry name" value="UBA_e1_C"/>
    <property type="match status" value="1"/>
</dbReference>
<dbReference type="InterPro" id="IPR042449">
    <property type="entry name" value="Ub-E1_IAD_1"/>
</dbReference>
<keyword evidence="6 11" id="KW-0547">Nucleotide-binding</keyword>
<evidence type="ECO:0000256" key="5">
    <source>
        <dbReference type="ARBA" id="ARBA00022598"/>
    </source>
</evidence>
<evidence type="ECO:0000256" key="3">
    <source>
        <dbReference type="ARBA" id="ARBA00005673"/>
    </source>
</evidence>
<dbReference type="AlphaFoldDB" id="A0A9P7YY34"/>
<dbReference type="InterPro" id="IPR019572">
    <property type="entry name" value="UBA_E1_SCCH"/>
</dbReference>
<gene>
    <name evidence="13" type="ORF">BJ878DRAFT_544852</name>
</gene>
<accession>A0A9P7YY34</accession>
<dbReference type="GO" id="GO:0006511">
    <property type="term" value="P:ubiquitin-dependent protein catabolic process"/>
    <property type="evidence" value="ECO:0007669"/>
    <property type="project" value="TreeGrafter"/>
</dbReference>
<evidence type="ECO:0000313" key="14">
    <source>
        <dbReference type="Proteomes" id="UP000887226"/>
    </source>
</evidence>
<name>A0A9P7YY34_9HELO</name>
<dbReference type="GO" id="GO:0005737">
    <property type="term" value="C:cytoplasm"/>
    <property type="evidence" value="ECO:0007669"/>
    <property type="project" value="TreeGrafter"/>
</dbReference>
<sequence length="1021" mass="112996">MDVDSPAGGNTEIDESLYSRQLYVLGHEAMKRMGASNVLIVGLKGLGVEIAKNIALAGVKSLTLCDPESAEIADLSSQFFLHVEDVGKPRAQVTAPRVAELNAYTPVSVLDSTDLSKNLEQFDKFQIVVLTNTPLKHQIIIGDYLHSKGIYLVVADTFGLFGQIFCDFGKKFTVIDPTGETPVSGIVAGIDEEGIVACLDETRHGLEDGDFVTFTELKGMEALNSAEPRKVSIKGPYTFSIGDISGLGQYLKGGIFTQVKMPKFIDFKPLSVALKEPEHLISDYAKFDRPGQLHVGFQALHAYAEKHGRLPRPQSKDDATVIVGSTKVFVETLGLKDIELDEKLIEELSFQAKGDLNPMAAFFGGLAAQEVLKAVSGKFHPINQWLYFDSLESLPSNSPRSEELCAPRNSRYDGQIAVFGVEYQEKLANTKEFLVGAGAIGCEMLKNWAMIGLGVGPKGKISVTDNDNIEKSNLNRQFLFRPKDVGALKSVAAAAAVAAMNPDLKGHIVTLSDKVGNDTEHIFNEDFWNDLDGVTNALDNVDARTYVDRRCVFFRKPLLESGTLGTKGNTQVVLPFMTESYSSSQDPPEVSFPMCTLRSFPNNINHTIAWARELFDASFVKPAETVNLYLTQPKYIETTLKAAGNEKGTLETIRDFLVDEKPLTLEDCIKWARLKFEKEYDNAIQQLLHNFPKDSVSSSGTDFWSGPKRAPDPLKFDINNEFHRMFVIAGANLHAFNYNINAKELDIPLIQRVLENMIIPDFSPSSSVKIQADDKEPDPNANAPQFDDEAELSDILKSIPPASQLAGVKLQPVEFEKDDDSNYHIDFITAASNLRAENYKIEQADRHKTKFIAGKIIPAIATTTALVTGLIIMELYKVLDGQDDIEKYKNGFINLALPFFGFSEPIASPKTTYKGKTGEVSLDKLWDRFEVDNITLQELIDHFDERGLSISMLSSGVSLLYASFFPATKNKTRLPMKLSELVLEVSKKSIPDHQKNVIFEIVVEDVDGEDVEVPYVMMKMP</sequence>
<evidence type="ECO:0000256" key="2">
    <source>
        <dbReference type="ARBA" id="ARBA00004906"/>
    </source>
</evidence>
<dbReference type="InterPro" id="IPR035985">
    <property type="entry name" value="Ubiquitin-activating_enz"/>
</dbReference>
<dbReference type="PRINTS" id="PR01849">
    <property type="entry name" value="UBIQUITINACT"/>
</dbReference>
<evidence type="ECO:0000256" key="1">
    <source>
        <dbReference type="ARBA" id="ARBA00000488"/>
    </source>
</evidence>
<evidence type="ECO:0000256" key="4">
    <source>
        <dbReference type="ARBA" id="ARBA00012990"/>
    </source>
</evidence>
<dbReference type="FunFam" id="3.10.290.60:FF:000002">
    <property type="entry name" value="Ubiquitin-like modifier-activating enzyme 1"/>
    <property type="match status" value="1"/>
</dbReference>